<protein>
    <recommendedName>
        <fullName evidence="9">DNA polymerase eta</fullName>
    </recommendedName>
</protein>
<dbReference type="SUPFAM" id="SSF56672">
    <property type="entry name" value="DNA/RNA polymerases"/>
    <property type="match status" value="2"/>
</dbReference>
<dbReference type="InterPro" id="IPR001126">
    <property type="entry name" value="UmuC"/>
</dbReference>
<feature type="compositionally biased region" description="Low complexity" evidence="10">
    <location>
        <begin position="351"/>
        <end position="385"/>
    </location>
</feature>
<dbReference type="GO" id="GO:0005657">
    <property type="term" value="C:replication fork"/>
    <property type="evidence" value="ECO:0007669"/>
    <property type="project" value="TreeGrafter"/>
</dbReference>
<evidence type="ECO:0000256" key="7">
    <source>
        <dbReference type="ARBA" id="ARBA00023204"/>
    </source>
</evidence>
<dbReference type="Proteomes" id="UP000075714">
    <property type="component" value="Unassembled WGS sequence"/>
</dbReference>
<dbReference type="PROSITE" id="PS50173">
    <property type="entry name" value="UMUC"/>
    <property type="match status" value="1"/>
</dbReference>
<dbReference type="Pfam" id="PF00817">
    <property type="entry name" value="IMS"/>
    <property type="match status" value="1"/>
</dbReference>
<feature type="region of interest" description="Disordered" evidence="10">
    <location>
        <begin position="338"/>
        <end position="419"/>
    </location>
</feature>
<dbReference type="InterPro" id="IPR036775">
    <property type="entry name" value="DNA_pol_Y-fam_lit_finger_sf"/>
</dbReference>
<evidence type="ECO:0000256" key="8">
    <source>
        <dbReference type="ARBA" id="ARBA00023242"/>
    </source>
</evidence>
<dbReference type="GO" id="GO:0035861">
    <property type="term" value="C:site of double-strand break"/>
    <property type="evidence" value="ECO:0007669"/>
    <property type="project" value="TreeGrafter"/>
</dbReference>
<dbReference type="EMBL" id="LSYV01000009">
    <property type="protein sequence ID" value="KXZ52743.1"/>
    <property type="molecule type" value="Genomic_DNA"/>
</dbReference>
<feature type="compositionally biased region" description="Low complexity" evidence="10">
    <location>
        <begin position="400"/>
        <end position="418"/>
    </location>
</feature>
<dbReference type="Pfam" id="PF21704">
    <property type="entry name" value="POLH-Rev1_HhH"/>
    <property type="match status" value="1"/>
</dbReference>
<dbReference type="OrthoDB" id="5723at2759"/>
<evidence type="ECO:0000256" key="2">
    <source>
        <dbReference type="ARBA" id="ARBA00022679"/>
    </source>
</evidence>
<evidence type="ECO:0000256" key="3">
    <source>
        <dbReference type="ARBA" id="ARBA00022695"/>
    </source>
</evidence>
<keyword evidence="6" id="KW-0460">Magnesium</keyword>
<proteinExistence type="predicted"/>
<comment type="caution">
    <text evidence="12">The sequence shown here is derived from an EMBL/GenBank/DDBJ whole genome shotgun (WGS) entry which is preliminary data.</text>
</comment>
<dbReference type="GO" id="GO:0046872">
    <property type="term" value="F:metal ion binding"/>
    <property type="evidence" value="ECO:0007669"/>
    <property type="project" value="UniProtKB-KW"/>
</dbReference>
<accession>A0A150GSE6</accession>
<dbReference type="Gene3D" id="3.40.1170.60">
    <property type="match status" value="1"/>
</dbReference>
<evidence type="ECO:0000256" key="1">
    <source>
        <dbReference type="ARBA" id="ARBA00004123"/>
    </source>
</evidence>
<keyword evidence="7" id="KW-0234">DNA repair</keyword>
<dbReference type="AlphaFoldDB" id="A0A150GSE6"/>
<evidence type="ECO:0000256" key="4">
    <source>
        <dbReference type="ARBA" id="ARBA00022723"/>
    </source>
</evidence>
<feature type="compositionally biased region" description="Low complexity" evidence="10">
    <location>
        <begin position="701"/>
        <end position="724"/>
    </location>
</feature>
<keyword evidence="8" id="KW-0539">Nucleus</keyword>
<dbReference type="Gene3D" id="3.30.1490.100">
    <property type="entry name" value="DNA polymerase, Y-family, little finger domain"/>
    <property type="match status" value="1"/>
</dbReference>
<dbReference type="PIRSF" id="PIRSF036603">
    <property type="entry name" value="DPol_eta"/>
    <property type="match status" value="1"/>
</dbReference>
<dbReference type="InterPro" id="IPR052230">
    <property type="entry name" value="DNA_polymerase_eta"/>
</dbReference>
<keyword evidence="3" id="KW-0548">Nucleotidyltransferase</keyword>
<dbReference type="InterPro" id="IPR043128">
    <property type="entry name" value="Rev_trsase/Diguanyl_cyclase"/>
</dbReference>
<feature type="compositionally biased region" description="Low complexity" evidence="10">
    <location>
        <begin position="283"/>
        <end position="301"/>
    </location>
</feature>
<dbReference type="GO" id="GO:0005634">
    <property type="term" value="C:nucleus"/>
    <property type="evidence" value="ECO:0007669"/>
    <property type="project" value="UniProtKB-SubCell"/>
</dbReference>
<feature type="compositionally biased region" description="Gly residues" evidence="10">
    <location>
        <begin position="618"/>
        <end position="633"/>
    </location>
</feature>
<dbReference type="Gene3D" id="3.30.70.270">
    <property type="match status" value="1"/>
</dbReference>
<feature type="region of interest" description="Disordered" evidence="10">
    <location>
        <begin position="618"/>
        <end position="640"/>
    </location>
</feature>
<dbReference type="GO" id="GO:0042276">
    <property type="term" value="P:error-prone translesion synthesis"/>
    <property type="evidence" value="ECO:0007669"/>
    <property type="project" value="TreeGrafter"/>
</dbReference>
<evidence type="ECO:0000259" key="11">
    <source>
        <dbReference type="PROSITE" id="PS50173"/>
    </source>
</evidence>
<feature type="region of interest" description="Disordered" evidence="10">
    <location>
        <begin position="695"/>
        <end position="724"/>
    </location>
</feature>
<dbReference type="Gene3D" id="1.10.150.20">
    <property type="entry name" value="5' to 3' exonuclease, C-terminal subdomain"/>
    <property type="match status" value="1"/>
</dbReference>
<keyword evidence="2" id="KW-0808">Transferase</keyword>
<organism evidence="12 13">
    <name type="scientific">Gonium pectorale</name>
    <name type="common">Green alga</name>
    <dbReference type="NCBI Taxonomy" id="33097"/>
    <lineage>
        <taxon>Eukaryota</taxon>
        <taxon>Viridiplantae</taxon>
        <taxon>Chlorophyta</taxon>
        <taxon>core chlorophytes</taxon>
        <taxon>Chlorophyceae</taxon>
        <taxon>CS clade</taxon>
        <taxon>Chlamydomonadales</taxon>
        <taxon>Volvocaceae</taxon>
        <taxon>Gonium</taxon>
    </lineage>
</organism>
<dbReference type="GO" id="GO:0003684">
    <property type="term" value="F:damaged DNA binding"/>
    <property type="evidence" value="ECO:0007669"/>
    <property type="project" value="InterPro"/>
</dbReference>
<evidence type="ECO:0000256" key="9">
    <source>
        <dbReference type="ARBA" id="ARBA00044975"/>
    </source>
</evidence>
<dbReference type="InterPro" id="IPR043502">
    <property type="entry name" value="DNA/RNA_pol_sf"/>
</dbReference>
<feature type="region of interest" description="Disordered" evidence="10">
    <location>
        <begin position="254"/>
        <end position="301"/>
    </location>
</feature>
<dbReference type="PANTHER" id="PTHR45873:SF1">
    <property type="entry name" value="DNA POLYMERASE ETA"/>
    <property type="match status" value="1"/>
</dbReference>
<evidence type="ECO:0000313" key="12">
    <source>
        <dbReference type="EMBL" id="KXZ52743.1"/>
    </source>
</evidence>
<dbReference type="GO" id="GO:0009314">
    <property type="term" value="P:response to radiation"/>
    <property type="evidence" value="ECO:0007669"/>
    <property type="project" value="TreeGrafter"/>
</dbReference>
<evidence type="ECO:0000256" key="10">
    <source>
        <dbReference type="SAM" id="MobiDB-lite"/>
    </source>
</evidence>
<dbReference type="GO" id="GO:0003887">
    <property type="term" value="F:DNA-directed DNA polymerase activity"/>
    <property type="evidence" value="ECO:0007669"/>
    <property type="project" value="TreeGrafter"/>
</dbReference>
<keyword evidence="5" id="KW-0227">DNA damage</keyword>
<gene>
    <name evidence="12" type="ORF">GPECTOR_8g135</name>
</gene>
<feature type="domain" description="UmuC" evidence="11">
    <location>
        <begin position="54"/>
        <end position="183"/>
    </location>
</feature>
<sequence length="755" mass="75861">MEWSSGGFGLAAESEGTAASPVLVPGAGLGPGDGALAAATPGPHVPHASRARVVAHIDLDAFYCQVEVGRDPSLRGRPVAVIQYNPWDTKALQTALRPEDARIFNDSNGSIIAVSYEARRFGVKRNMSGQAARQLCPELQLVQVPTAHGKADYRQAGQQVAAILARGSVFERASIDEAYLDLTEAAQRLLAGLEAEQRRDEAELQEQQERLAREGRGAVSAAVARAALPPPPGSLDEWHIKGLEDDDEEEAAADAAAVAAGQDEDDEDGGADGRNGLDEDEGQAAAAAGGERPAAAADSAPGAFPVVSGALYARGSGPGPPRDSATSSLAPAPAATVAATGVGGAPGGHNPTSASAPSPATPRRAAPPSATTSTASAAAASPASAGALGARCGAERPTPSRRSPGSRGPASPLLSPAEAARRAARLARVRAWCDPPGGVVGSARAAAGCGGAGGGAAAGRGAAGGLHKPAQQTVVLGRAVARLLRPLPLARLRSLGGKFGEQLQTELGITTVGELWAVPAARLESMYGQECAAGLMRLAAGMDDGEVLPRLAPRSLGCGKTFRGSAALAESGQVAHWLGQLAAELADRIAADRREHERLPSQLTLAIQGGAAAAGGGAGGVGAAAGAGGGEGGSHSRSGRLPRVSAEAIAEEATALFRKWAAERPGWRVTSLAITASRFGAAPTGASTITRFLQQRPQPPASAAAPQRGEQQPQPQPPAASVALATTAAARVLAVADTAGTMSTTPARTPTNMSS</sequence>
<reference evidence="13" key="1">
    <citation type="journal article" date="2016" name="Nat. Commun.">
        <title>The Gonium pectorale genome demonstrates co-option of cell cycle regulation during the evolution of multicellularity.</title>
        <authorList>
            <person name="Hanschen E.R."/>
            <person name="Marriage T.N."/>
            <person name="Ferris P.J."/>
            <person name="Hamaji T."/>
            <person name="Toyoda A."/>
            <person name="Fujiyama A."/>
            <person name="Neme R."/>
            <person name="Noguchi H."/>
            <person name="Minakuchi Y."/>
            <person name="Suzuki M."/>
            <person name="Kawai-Toyooka H."/>
            <person name="Smith D.R."/>
            <person name="Sparks H."/>
            <person name="Anderson J."/>
            <person name="Bakaric R."/>
            <person name="Luria V."/>
            <person name="Karger A."/>
            <person name="Kirschner M.W."/>
            <person name="Durand P.M."/>
            <person name="Michod R.E."/>
            <person name="Nozaki H."/>
            <person name="Olson B.J."/>
        </authorList>
    </citation>
    <scope>NUCLEOTIDE SEQUENCE [LARGE SCALE GENOMIC DNA]</scope>
    <source>
        <strain evidence="13">NIES-2863</strain>
    </source>
</reference>
<keyword evidence="4" id="KW-0479">Metal-binding</keyword>
<keyword evidence="13" id="KW-1185">Reference proteome</keyword>
<dbReference type="GO" id="GO:0006281">
    <property type="term" value="P:DNA repair"/>
    <property type="evidence" value="ECO:0007669"/>
    <property type="project" value="UniProtKB-KW"/>
</dbReference>
<evidence type="ECO:0000256" key="5">
    <source>
        <dbReference type="ARBA" id="ARBA00022763"/>
    </source>
</evidence>
<dbReference type="FunFam" id="3.40.1170.60:FF:000003">
    <property type="entry name" value="DNA polymerase eta"/>
    <property type="match status" value="1"/>
</dbReference>
<name>A0A150GSE6_GONPE</name>
<evidence type="ECO:0000256" key="6">
    <source>
        <dbReference type="ARBA" id="ARBA00022842"/>
    </source>
</evidence>
<dbReference type="Pfam" id="PF11799">
    <property type="entry name" value="IMS_C"/>
    <property type="match status" value="1"/>
</dbReference>
<dbReference type="PANTHER" id="PTHR45873">
    <property type="entry name" value="DNA POLYMERASE ETA"/>
    <property type="match status" value="1"/>
</dbReference>
<dbReference type="SUPFAM" id="SSF100879">
    <property type="entry name" value="Lesion bypass DNA polymerase (Y-family), little finger domain"/>
    <property type="match status" value="1"/>
</dbReference>
<comment type="subcellular location">
    <subcellularLocation>
        <location evidence="1">Nucleus</location>
    </subcellularLocation>
</comment>
<dbReference type="STRING" id="33097.A0A150GSE6"/>
<dbReference type="InterPro" id="IPR017961">
    <property type="entry name" value="DNA_pol_Y-fam_little_finger"/>
</dbReference>
<evidence type="ECO:0000313" key="13">
    <source>
        <dbReference type="Proteomes" id="UP000075714"/>
    </source>
</evidence>